<evidence type="ECO:0000313" key="2">
    <source>
        <dbReference type="Proteomes" id="UP000838749"/>
    </source>
</evidence>
<evidence type="ECO:0000313" key="1">
    <source>
        <dbReference type="EMBL" id="CAH1057804.1"/>
    </source>
</evidence>
<accession>A0ABN8FIM7</accession>
<reference evidence="1" key="1">
    <citation type="submission" date="2021-12" db="EMBL/GenBank/DDBJ databases">
        <authorList>
            <person name="Criscuolo A."/>
        </authorList>
    </citation>
    <scope>NUCLEOTIDE SEQUENCE</scope>
    <source>
        <strain evidence="1">CIP111894</strain>
    </source>
</reference>
<comment type="caution">
    <text evidence="1">The sequence shown here is derived from an EMBL/GenBank/DDBJ whole genome shotgun (WGS) entry which is preliminary data.</text>
</comment>
<sequence length="29" mass="3453">MRNEKITIIKKNSGSLGRDFLVLSYRCFY</sequence>
<proteinExistence type="predicted"/>
<dbReference type="Proteomes" id="UP000838749">
    <property type="component" value="Unassembled WGS sequence"/>
</dbReference>
<name>A0ABN8FIM7_9BACL</name>
<protein>
    <submittedName>
        <fullName evidence="1">Uncharacterized protein</fullName>
    </submittedName>
</protein>
<keyword evidence="2" id="KW-1185">Reference proteome</keyword>
<gene>
    <name evidence="1" type="ORF">PAECIP111894_03977</name>
</gene>
<dbReference type="EMBL" id="CAKMAB010000025">
    <property type="protein sequence ID" value="CAH1057804.1"/>
    <property type="molecule type" value="Genomic_DNA"/>
</dbReference>
<organism evidence="1 2">
    <name type="scientific">Paenibacillus pseudetheri</name>
    <dbReference type="NCBI Taxonomy" id="2897682"/>
    <lineage>
        <taxon>Bacteria</taxon>
        <taxon>Bacillati</taxon>
        <taxon>Bacillota</taxon>
        <taxon>Bacilli</taxon>
        <taxon>Bacillales</taxon>
        <taxon>Paenibacillaceae</taxon>
        <taxon>Paenibacillus</taxon>
    </lineage>
</organism>